<comment type="caution">
    <text evidence="2">The sequence shown here is derived from an EMBL/GenBank/DDBJ whole genome shotgun (WGS) entry which is preliminary data.</text>
</comment>
<reference evidence="2 4" key="1">
    <citation type="submission" date="2024-02" db="EMBL/GenBank/DDBJ databases">
        <authorList>
            <person name="Vignale AGUSTIN F."/>
            <person name="Sosa J E."/>
            <person name="Modenutti C."/>
        </authorList>
    </citation>
    <scope>NUCLEOTIDE SEQUENCE [LARGE SCALE GENOMIC DNA]</scope>
</reference>
<dbReference type="SUPFAM" id="SSF49562">
    <property type="entry name" value="C2 domain (Calcium/lipid-binding domain, CaLB)"/>
    <property type="match status" value="1"/>
</dbReference>
<dbReference type="Gene3D" id="2.60.40.150">
    <property type="entry name" value="C2 domain"/>
    <property type="match status" value="1"/>
</dbReference>
<protein>
    <recommendedName>
        <fullName evidence="1">C2 domain-containing protein</fullName>
    </recommendedName>
</protein>
<evidence type="ECO:0000259" key="1">
    <source>
        <dbReference type="PROSITE" id="PS50004"/>
    </source>
</evidence>
<organism evidence="2 4">
    <name type="scientific">Ilex paraguariensis</name>
    <name type="common">yerba mate</name>
    <dbReference type="NCBI Taxonomy" id="185542"/>
    <lineage>
        <taxon>Eukaryota</taxon>
        <taxon>Viridiplantae</taxon>
        <taxon>Streptophyta</taxon>
        <taxon>Embryophyta</taxon>
        <taxon>Tracheophyta</taxon>
        <taxon>Spermatophyta</taxon>
        <taxon>Magnoliopsida</taxon>
        <taxon>eudicotyledons</taxon>
        <taxon>Gunneridae</taxon>
        <taxon>Pentapetalae</taxon>
        <taxon>asterids</taxon>
        <taxon>campanulids</taxon>
        <taxon>Aquifoliales</taxon>
        <taxon>Aquifoliaceae</taxon>
        <taxon>Ilex</taxon>
    </lineage>
</organism>
<dbReference type="Proteomes" id="UP001642360">
    <property type="component" value="Unassembled WGS sequence"/>
</dbReference>
<dbReference type="AlphaFoldDB" id="A0ABC8S931"/>
<dbReference type="InterPro" id="IPR000008">
    <property type="entry name" value="C2_dom"/>
</dbReference>
<feature type="domain" description="C2" evidence="1">
    <location>
        <begin position="1"/>
        <end position="112"/>
    </location>
</feature>
<sequence>MEGETQILEISLMSAQDLKTPSANLHSMQTYALIWIEPSLKLRTQIDRLGGENPTWNDKFLFRVDKDFVTGETSAVSVEIYAVGYIKDKLIGTVRFLLSSCLQGGASVTGIGIPAFTAVQIRRPSGRFHGVLNIAVTVYKSSDFTILDGLSAICFRDLMKRENDRRWRRLSRIGSKKSEKSSGGESCDFSCGDSIDLDFSDGGDSTSSSSSTTSTVLKEWNGGAGRAEMAGKKDLKSDGGGSLCWLMLQRKIHLSPSDQNIQFWAESLEKKH</sequence>
<proteinExistence type="predicted"/>
<dbReference type="CDD" id="cd04051">
    <property type="entry name" value="C2_SRC2_like"/>
    <property type="match status" value="1"/>
</dbReference>
<evidence type="ECO:0000313" key="2">
    <source>
        <dbReference type="EMBL" id="CAK9153635.1"/>
    </source>
</evidence>
<dbReference type="PANTHER" id="PTHR32246:SF69">
    <property type="entry name" value="CALCIUM-DEPENDENT LIPID-BINDING (CALB DOMAIN) FAMILY PROTEIN"/>
    <property type="match status" value="1"/>
</dbReference>
<dbReference type="InterPro" id="IPR035892">
    <property type="entry name" value="C2_domain_sf"/>
</dbReference>
<keyword evidence="4" id="KW-1185">Reference proteome</keyword>
<name>A0ABC8S931_9AQUA</name>
<dbReference type="EMBL" id="CAUOFW020004458">
    <property type="protein sequence ID" value="CAK9165828.1"/>
    <property type="molecule type" value="Genomic_DNA"/>
</dbReference>
<accession>A0ABC8S931</accession>
<dbReference type="EMBL" id="CAUOFW020002429">
    <property type="protein sequence ID" value="CAK9153635.1"/>
    <property type="molecule type" value="Genomic_DNA"/>
</dbReference>
<dbReference type="Pfam" id="PF00168">
    <property type="entry name" value="C2"/>
    <property type="match status" value="1"/>
</dbReference>
<dbReference type="PANTHER" id="PTHR32246">
    <property type="entry name" value="INGRESSION PROTEIN FIC1"/>
    <property type="match status" value="1"/>
</dbReference>
<evidence type="ECO:0000313" key="3">
    <source>
        <dbReference type="EMBL" id="CAK9165828.1"/>
    </source>
</evidence>
<gene>
    <name evidence="2" type="ORF">ILEXP_LOCUS21926</name>
    <name evidence="3" type="ORF">ILEXP_LOCUS34996</name>
</gene>
<dbReference type="SMART" id="SM00239">
    <property type="entry name" value="C2"/>
    <property type="match status" value="1"/>
</dbReference>
<dbReference type="InterPro" id="IPR044750">
    <property type="entry name" value="C2_SRC2/BAP"/>
</dbReference>
<dbReference type="PROSITE" id="PS50004">
    <property type="entry name" value="C2"/>
    <property type="match status" value="1"/>
</dbReference>
<evidence type="ECO:0000313" key="4">
    <source>
        <dbReference type="Proteomes" id="UP001642360"/>
    </source>
</evidence>